<accession>A0A9K3NNG4</accession>
<evidence type="ECO:0000313" key="1">
    <source>
        <dbReference type="EMBL" id="KAF5806809.1"/>
    </source>
</evidence>
<evidence type="ECO:0000313" key="2">
    <source>
        <dbReference type="Proteomes" id="UP000215914"/>
    </source>
</evidence>
<dbReference type="Proteomes" id="UP000215914">
    <property type="component" value="Unassembled WGS sequence"/>
</dbReference>
<name>A0A9K3NNG4_HELAN</name>
<comment type="caution">
    <text evidence="1">The sequence shown here is derived from an EMBL/GenBank/DDBJ whole genome shotgun (WGS) entry which is preliminary data.</text>
</comment>
<reference evidence="1" key="2">
    <citation type="submission" date="2020-06" db="EMBL/GenBank/DDBJ databases">
        <title>Helianthus annuus Genome sequencing and assembly Release 2.</title>
        <authorList>
            <person name="Gouzy J."/>
            <person name="Langlade N."/>
            <person name="Munos S."/>
        </authorList>
    </citation>
    <scope>NUCLEOTIDE SEQUENCE</scope>
    <source>
        <tissue evidence="1">Leaves</tissue>
    </source>
</reference>
<dbReference type="AlphaFoldDB" id="A0A9K3NNG4"/>
<reference evidence="1" key="1">
    <citation type="journal article" date="2017" name="Nature">
        <title>The sunflower genome provides insights into oil metabolism, flowering and Asterid evolution.</title>
        <authorList>
            <person name="Badouin H."/>
            <person name="Gouzy J."/>
            <person name="Grassa C.J."/>
            <person name="Murat F."/>
            <person name="Staton S.E."/>
            <person name="Cottret L."/>
            <person name="Lelandais-Briere C."/>
            <person name="Owens G.L."/>
            <person name="Carrere S."/>
            <person name="Mayjonade B."/>
            <person name="Legrand L."/>
            <person name="Gill N."/>
            <person name="Kane N.C."/>
            <person name="Bowers J.E."/>
            <person name="Hubner S."/>
            <person name="Bellec A."/>
            <person name="Berard A."/>
            <person name="Berges H."/>
            <person name="Blanchet N."/>
            <person name="Boniface M.C."/>
            <person name="Brunel D."/>
            <person name="Catrice O."/>
            <person name="Chaidir N."/>
            <person name="Claudel C."/>
            <person name="Donnadieu C."/>
            <person name="Faraut T."/>
            <person name="Fievet G."/>
            <person name="Helmstetter N."/>
            <person name="King M."/>
            <person name="Knapp S.J."/>
            <person name="Lai Z."/>
            <person name="Le Paslier M.C."/>
            <person name="Lippi Y."/>
            <person name="Lorenzon L."/>
            <person name="Mandel J.R."/>
            <person name="Marage G."/>
            <person name="Marchand G."/>
            <person name="Marquand E."/>
            <person name="Bret-Mestries E."/>
            <person name="Morien E."/>
            <person name="Nambeesan S."/>
            <person name="Nguyen T."/>
            <person name="Pegot-Espagnet P."/>
            <person name="Pouilly N."/>
            <person name="Raftis F."/>
            <person name="Sallet E."/>
            <person name="Schiex T."/>
            <person name="Thomas J."/>
            <person name="Vandecasteele C."/>
            <person name="Vares D."/>
            <person name="Vear F."/>
            <person name="Vautrin S."/>
            <person name="Crespi M."/>
            <person name="Mangin B."/>
            <person name="Burke J.M."/>
            <person name="Salse J."/>
            <person name="Munos S."/>
            <person name="Vincourt P."/>
            <person name="Rieseberg L.H."/>
            <person name="Langlade N.B."/>
        </authorList>
    </citation>
    <scope>NUCLEOTIDE SEQUENCE</scope>
    <source>
        <tissue evidence="1">Leaves</tissue>
    </source>
</reference>
<keyword evidence="2" id="KW-1185">Reference proteome</keyword>
<dbReference type="Gramene" id="mRNA:HanXRQr2_Chr05g0225941">
    <property type="protein sequence ID" value="mRNA:HanXRQr2_Chr05g0225941"/>
    <property type="gene ID" value="HanXRQr2_Chr05g0225941"/>
</dbReference>
<sequence length="67" mass="8066">MKLSNPNAAVTSWKPTTFSRISKQKNRIVRLDQFTKTRAVIKHASLVFARYRMPRHRYSHYYTFCFL</sequence>
<protein>
    <submittedName>
        <fullName evidence="1">Uncharacterized protein</fullName>
    </submittedName>
</protein>
<organism evidence="1 2">
    <name type="scientific">Helianthus annuus</name>
    <name type="common">Common sunflower</name>
    <dbReference type="NCBI Taxonomy" id="4232"/>
    <lineage>
        <taxon>Eukaryota</taxon>
        <taxon>Viridiplantae</taxon>
        <taxon>Streptophyta</taxon>
        <taxon>Embryophyta</taxon>
        <taxon>Tracheophyta</taxon>
        <taxon>Spermatophyta</taxon>
        <taxon>Magnoliopsida</taxon>
        <taxon>eudicotyledons</taxon>
        <taxon>Gunneridae</taxon>
        <taxon>Pentapetalae</taxon>
        <taxon>asterids</taxon>
        <taxon>campanulids</taxon>
        <taxon>Asterales</taxon>
        <taxon>Asteraceae</taxon>
        <taxon>Asteroideae</taxon>
        <taxon>Heliantheae alliance</taxon>
        <taxon>Heliantheae</taxon>
        <taxon>Helianthus</taxon>
    </lineage>
</organism>
<dbReference type="EMBL" id="MNCJ02000320">
    <property type="protein sequence ID" value="KAF5806809.1"/>
    <property type="molecule type" value="Genomic_DNA"/>
</dbReference>
<gene>
    <name evidence="1" type="ORF">HanXRQr2_Chr05g0225941</name>
</gene>
<proteinExistence type="predicted"/>